<evidence type="ECO:0000313" key="2">
    <source>
        <dbReference type="EMBL" id="KOS67168.1"/>
    </source>
</evidence>
<feature type="transmembrane region" description="Helical" evidence="1">
    <location>
        <begin position="43"/>
        <end position="66"/>
    </location>
</feature>
<evidence type="ECO:0000256" key="1">
    <source>
        <dbReference type="SAM" id="Phobius"/>
    </source>
</evidence>
<accession>A0ABR5JYE4</accession>
<proteinExistence type="predicted"/>
<keyword evidence="1" id="KW-0472">Membrane</keyword>
<reference evidence="3" key="1">
    <citation type="submission" date="2015-07" db="EMBL/GenBank/DDBJ databases">
        <title>Fjat-14205 dsm 2895.</title>
        <authorList>
            <person name="Liu B."/>
            <person name="Wang J."/>
            <person name="Zhu Y."/>
            <person name="Liu G."/>
            <person name="Chen Q."/>
            <person name="Chen Z."/>
            <person name="Lan J."/>
            <person name="Che J."/>
            <person name="Ge C."/>
            <person name="Shi H."/>
            <person name="Pan Z."/>
            <person name="Liu X."/>
        </authorList>
    </citation>
    <scope>NUCLEOTIDE SEQUENCE [LARGE SCALE GENOMIC DNA]</scope>
    <source>
        <strain evidence="3">DSM 25560</strain>
    </source>
</reference>
<feature type="transmembrane region" description="Helical" evidence="1">
    <location>
        <begin position="115"/>
        <end position="133"/>
    </location>
</feature>
<comment type="caution">
    <text evidence="2">The sequence shown here is derived from an EMBL/GenBank/DDBJ whole genome shotgun (WGS) entry which is preliminary data.</text>
</comment>
<gene>
    <name evidence="2" type="ORF">AEA09_15070</name>
</gene>
<sequence>MEERERQLLDALKNRPDKDPDIEFSKQVRQKLQKTHVTKGKRFSVVTILTIPVTIAIIAFLAMIVTGQPLELKSAAQLTNSEGGNLSRIVFFGLLLTLLMFIVLVYTKGYTKGRLVYMTFSLTFAAWVGNLVYAESFRLEEPLVLPTYRASFNYTNNQLLFMYVTNKESEEVIQSLTIGPYTIEGDEPMWNGEEIHPELRYYAVRLALFNLDKEIVQYVKEHEDALEEATLTFQTSSGNLEVVAPIEKLTGMEPSEERMLLEQKASLRTHNLSKLDEVLVYKAWHNATITDILYPDHLEQQIDIKLMRLPDMTQSTLNALEAQRFEDYPEAALVPNVLPFTVSKEEKFALTYVSKTPAYNKKVYDVLLTLRSDRGENYEMVRMLPTLTEQDIVQLKEEE</sequence>
<keyword evidence="3" id="KW-1185">Reference proteome</keyword>
<keyword evidence="1" id="KW-1133">Transmembrane helix</keyword>
<protein>
    <submittedName>
        <fullName evidence="2">Uncharacterized protein</fullName>
    </submittedName>
</protein>
<name>A0ABR5JYE4_9BACI</name>
<dbReference type="EMBL" id="LGRV01000004">
    <property type="protein sequence ID" value="KOS67168.1"/>
    <property type="molecule type" value="Genomic_DNA"/>
</dbReference>
<dbReference type="RefSeq" id="WP_053584787.1">
    <property type="nucleotide sequence ID" value="NZ_LGRV01000004.1"/>
</dbReference>
<keyword evidence="1" id="KW-0812">Transmembrane</keyword>
<organism evidence="2 3">
    <name type="scientific">Lysinibacillus contaminans</name>
    <dbReference type="NCBI Taxonomy" id="1293441"/>
    <lineage>
        <taxon>Bacteria</taxon>
        <taxon>Bacillati</taxon>
        <taxon>Bacillota</taxon>
        <taxon>Bacilli</taxon>
        <taxon>Bacillales</taxon>
        <taxon>Bacillaceae</taxon>
        <taxon>Lysinibacillus</taxon>
    </lineage>
</organism>
<feature type="transmembrane region" description="Helical" evidence="1">
    <location>
        <begin position="86"/>
        <end position="106"/>
    </location>
</feature>
<dbReference type="Proteomes" id="UP000050668">
    <property type="component" value="Unassembled WGS sequence"/>
</dbReference>
<evidence type="ECO:0000313" key="3">
    <source>
        <dbReference type="Proteomes" id="UP000050668"/>
    </source>
</evidence>